<dbReference type="InterPro" id="IPR010923">
    <property type="entry name" value="T(6)A37_SUA5"/>
</dbReference>
<dbReference type="PANTHER" id="PTHR17490:SF16">
    <property type="entry name" value="THREONYLCARBAMOYL-AMP SYNTHASE"/>
    <property type="match status" value="1"/>
</dbReference>
<keyword evidence="17" id="KW-1185">Reference proteome</keyword>
<evidence type="ECO:0000256" key="9">
    <source>
        <dbReference type="ARBA" id="ARBA00022741"/>
    </source>
</evidence>
<dbReference type="InterPro" id="IPR006070">
    <property type="entry name" value="Sua5-like_dom"/>
</dbReference>
<dbReference type="Proteomes" id="UP000318081">
    <property type="component" value="Chromosome"/>
</dbReference>
<dbReference type="InterPro" id="IPR017945">
    <property type="entry name" value="DHBP_synth_RibB-like_a/b_dom"/>
</dbReference>
<evidence type="ECO:0000256" key="2">
    <source>
        <dbReference type="ARBA" id="ARBA00007663"/>
    </source>
</evidence>
<keyword evidence="6 13" id="KW-0808">Transferase</keyword>
<keyword evidence="10 13" id="KW-0067">ATP-binding</keyword>
<keyword evidence="7 13" id="KW-0819">tRNA processing</keyword>
<dbReference type="InterPro" id="IPR005145">
    <property type="entry name" value="Sua5_C"/>
</dbReference>
<comment type="function">
    <text evidence="13">Required for the formation of a threonylcarbamoyl group on adenosine at position 37 (t(6)A37) in tRNAs that read codons beginning with adenine.</text>
</comment>
<evidence type="ECO:0000256" key="1">
    <source>
        <dbReference type="ARBA" id="ARBA00004496"/>
    </source>
</evidence>
<name>A0ABX5Y4I9_9BACT</name>
<dbReference type="Gene3D" id="3.90.870.10">
    <property type="entry name" value="DHBP synthase"/>
    <property type="match status" value="1"/>
</dbReference>
<proteinExistence type="inferred from homology"/>
<dbReference type="InterPro" id="IPR050156">
    <property type="entry name" value="TC-AMP_synthase_SUA5"/>
</dbReference>
<dbReference type="RefSeq" id="WP_145221320.1">
    <property type="nucleotide sequence ID" value="NZ_CP036432.1"/>
</dbReference>
<evidence type="ECO:0000256" key="12">
    <source>
        <dbReference type="ARBA" id="ARBA00048366"/>
    </source>
</evidence>
<dbReference type="PANTHER" id="PTHR17490">
    <property type="entry name" value="SUA5"/>
    <property type="match status" value="1"/>
</dbReference>
<evidence type="ECO:0000256" key="11">
    <source>
        <dbReference type="ARBA" id="ARBA00029774"/>
    </source>
</evidence>
<keyword evidence="9 13" id="KW-0547">Nucleotide-binding</keyword>
<dbReference type="Pfam" id="PF03481">
    <property type="entry name" value="Sua5_C"/>
    <property type="match status" value="1"/>
</dbReference>
<comment type="similarity">
    <text evidence="2 13">Belongs to the SUA5 family.</text>
</comment>
<dbReference type="NCBIfam" id="TIGR00057">
    <property type="entry name" value="L-threonylcarbamoyladenylate synthase"/>
    <property type="match status" value="1"/>
</dbReference>
<dbReference type="Gene3D" id="3.40.50.11030">
    <property type="entry name" value="Threonylcarbamoyl-AMP synthase, C-terminal domain"/>
    <property type="match status" value="1"/>
</dbReference>
<evidence type="ECO:0000259" key="15">
    <source>
        <dbReference type="PROSITE" id="PS51163"/>
    </source>
</evidence>
<evidence type="ECO:0000256" key="10">
    <source>
        <dbReference type="ARBA" id="ARBA00022840"/>
    </source>
</evidence>
<dbReference type="Pfam" id="PF01300">
    <property type="entry name" value="Sua5_yciO_yrdC"/>
    <property type="match status" value="1"/>
</dbReference>
<dbReference type="EC" id="2.7.7.87" evidence="3 13"/>
<evidence type="ECO:0000313" key="17">
    <source>
        <dbReference type="Proteomes" id="UP000318081"/>
    </source>
</evidence>
<evidence type="ECO:0000256" key="14">
    <source>
        <dbReference type="SAM" id="MobiDB-lite"/>
    </source>
</evidence>
<dbReference type="PROSITE" id="PS51163">
    <property type="entry name" value="YRDC"/>
    <property type="match status" value="1"/>
</dbReference>
<evidence type="ECO:0000256" key="3">
    <source>
        <dbReference type="ARBA" id="ARBA00012584"/>
    </source>
</evidence>
<feature type="region of interest" description="Disordered" evidence="14">
    <location>
        <begin position="221"/>
        <end position="242"/>
    </location>
</feature>
<dbReference type="SUPFAM" id="SSF55821">
    <property type="entry name" value="YrdC/RibB"/>
    <property type="match status" value="1"/>
</dbReference>
<accession>A0ABX5Y4I9</accession>
<reference evidence="16 17" key="1">
    <citation type="submission" date="2019-02" db="EMBL/GenBank/DDBJ databases">
        <title>Deep-cultivation of Planctomycetes and their phenomic and genomic characterization uncovers novel biology.</title>
        <authorList>
            <person name="Wiegand S."/>
            <person name="Jogler M."/>
            <person name="Boedeker C."/>
            <person name="Pinto D."/>
            <person name="Vollmers J."/>
            <person name="Rivas-Marin E."/>
            <person name="Kohn T."/>
            <person name="Peeters S.H."/>
            <person name="Heuer A."/>
            <person name="Rast P."/>
            <person name="Oberbeckmann S."/>
            <person name="Bunk B."/>
            <person name="Jeske O."/>
            <person name="Meyerdierks A."/>
            <person name="Storesund J.E."/>
            <person name="Kallscheuer N."/>
            <person name="Luecker S."/>
            <person name="Lage O.M."/>
            <person name="Pohl T."/>
            <person name="Merkel B.J."/>
            <person name="Hornburger P."/>
            <person name="Mueller R.-W."/>
            <person name="Bruemmer F."/>
            <person name="Labrenz M."/>
            <person name="Spormann A.M."/>
            <person name="Op den Camp H."/>
            <person name="Overmann J."/>
            <person name="Amann R."/>
            <person name="Jetten M.S.M."/>
            <person name="Mascher T."/>
            <person name="Medema M.H."/>
            <person name="Devos D.P."/>
            <person name="Kaster A.-K."/>
            <person name="Ovreas L."/>
            <person name="Rohde M."/>
            <person name="Galperin M.Y."/>
            <person name="Jogler C."/>
        </authorList>
    </citation>
    <scope>NUCLEOTIDE SEQUENCE [LARGE SCALE GENOMIC DNA]</scope>
    <source>
        <strain evidence="16 17">TBK1r</strain>
    </source>
</reference>
<evidence type="ECO:0000256" key="13">
    <source>
        <dbReference type="PIRNR" id="PIRNR004930"/>
    </source>
</evidence>
<organism evidence="16 17">
    <name type="scientific">Stieleria magnilauensis</name>
    <dbReference type="NCBI Taxonomy" id="2527963"/>
    <lineage>
        <taxon>Bacteria</taxon>
        <taxon>Pseudomonadati</taxon>
        <taxon>Planctomycetota</taxon>
        <taxon>Planctomycetia</taxon>
        <taxon>Pirellulales</taxon>
        <taxon>Pirellulaceae</taxon>
        <taxon>Stieleria</taxon>
    </lineage>
</organism>
<protein>
    <recommendedName>
        <fullName evidence="4 13">Threonylcarbamoyl-AMP synthase</fullName>
        <shortName evidence="13">TC-AMP synthase</shortName>
        <ecNumber evidence="3 13">2.7.7.87</ecNumber>
    </recommendedName>
    <alternativeName>
        <fullName evidence="11 13">L-threonylcarbamoyladenylate synthase</fullName>
    </alternativeName>
</protein>
<evidence type="ECO:0000256" key="7">
    <source>
        <dbReference type="ARBA" id="ARBA00022694"/>
    </source>
</evidence>
<evidence type="ECO:0000256" key="8">
    <source>
        <dbReference type="ARBA" id="ARBA00022695"/>
    </source>
</evidence>
<evidence type="ECO:0000256" key="5">
    <source>
        <dbReference type="ARBA" id="ARBA00022490"/>
    </source>
</evidence>
<dbReference type="EMBL" id="CP036432">
    <property type="protein sequence ID" value="QDV88712.1"/>
    <property type="molecule type" value="Genomic_DNA"/>
</dbReference>
<dbReference type="InterPro" id="IPR038385">
    <property type="entry name" value="Sua5/YwlC_C"/>
</dbReference>
<evidence type="ECO:0000256" key="4">
    <source>
        <dbReference type="ARBA" id="ARBA00015492"/>
    </source>
</evidence>
<gene>
    <name evidence="16" type="primary">ywlC</name>
    <name evidence="16" type="ORF">TBK1r_77470</name>
</gene>
<sequence>MSSSKIKAASNASIAEAARLLADGQLVGVPTETVYGLAADATNPVAVRKIFQAKGRPANNPLIIHVDSPESARRWVHVDHPRWLADQWQRAAAFWPGPLTVVVPRSADVVDEVTAGAPTVAVRVPSHPVMRSLLAACEFPIAAPSANPSNYVSPTCAEHVRQGLGDEVAMILDGGECECGLESTIIRLQRDGVELLRPGGISVEQLQDAFGSVKLAQRAGKDDTVESKVGNNAPERSGPLEAMPAPGMLAKHYSPAKPLRVVAAWQAEEVDPSRVARIVFAPLPDCEAARFGWYRSLSRTGDLNEVAQHLFTAIRQADATECSLIVIDQCDRSGIGRAIMDRIDRASA</sequence>
<dbReference type="GO" id="GO:0061710">
    <property type="term" value="F:L-threonylcarbamoyladenylate synthase"/>
    <property type="evidence" value="ECO:0007669"/>
    <property type="project" value="UniProtKB-EC"/>
</dbReference>
<keyword evidence="5 13" id="KW-0963">Cytoplasm</keyword>
<comment type="subcellular location">
    <subcellularLocation>
        <location evidence="1 13">Cytoplasm</location>
    </subcellularLocation>
</comment>
<feature type="domain" description="YrdC-like" evidence="15">
    <location>
        <begin position="11"/>
        <end position="201"/>
    </location>
</feature>
<evidence type="ECO:0000313" key="16">
    <source>
        <dbReference type="EMBL" id="QDV88712.1"/>
    </source>
</evidence>
<comment type="catalytic activity">
    <reaction evidence="12 13">
        <text>L-threonine + hydrogencarbonate + ATP = L-threonylcarbamoyladenylate + diphosphate + H2O</text>
        <dbReference type="Rhea" id="RHEA:36407"/>
        <dbReference type="ChEBI" id="CHEBI:15377"/>
        <dbReference type="ChEBI" id="CHEBI:17544"/>
        <dbReference type="ChEBI" id="CHEBI:30616"/>
        <dbReference type="ChEBI" id="CHEBI:33019"/>
        <dbReference type="ChEBI" id="CHEBI:57926"/>
        <dbReference type="ChEBI" id="CHEBI:73682"/>
        <dbReference type="EC" id="2.7.7.87"/>
    </reaction>
</comment>
<evidence type="ECO:0000256" key="6">
    <source>
        <dbReference type="ARBA" id="ARBA00022679"/>
    </source>
</evidence>
<dbReference type="PIRSF" id="PIRSF004930">
    <property type="entry name" value="Tln_factor_SUA5"/>
    <property type="match status" value="1"/>
</dbReference>
<keyword evidence="8 13" id="KW-0548">Nucleotidyltransferase</keyword>